<dbReference type="AlphaFoldDB" id="A0A163IXM9"/>
<evidence type="ECO:0000313" key="3">
    <source>
        <dbReference type="Proteomes" id="UP000078561"/>
    </source>
</evidence>
<dbReference type="OMA" id="SVKWKHL"/>
<keyword evidence="3" id="KW-1185">Reference proteome</keyword>
<reference evidence="2" key="1">
    <citation type="submission" date="2016-04" db="EMBL/GenBank/DDBJ databases">
        <authorList>
            <person name="Evans L.H."/>
            <person name="Alamgir A."/>
            <person name="Owens N."/>
            <person name="Weber N.D."/>
            <person name="Virtaneva K."/>
            <person name="Barbian K."/>
            <person name="Babar A."/>
            <person name="Rosenke K."/>
        </authorList>
    </citation>
    <scope>NUCLEOTIDE SEQUENCE [LARGE SCALE GENOMIC DNA]</scope>
    <source>
        <strain evidence="2">CBS 101.48</strain>
    </source>
</reference>
<dbReference type="EMBL" id="LT550481">
    <property type="protein sequence ID" value="SAL95954.1"/>
    <property type="molecule type" value="Genomic_DNA"/>
</dbReference>
<feature type="signal peptide" evidence="1">
    <location>
        <begin position="1"/>
        <end position="18"/>
    </location>
</feature>
<sequence>MRFSSLFICVFLAGQVMAAPIPKEEDFCIHFYKQPNYRTQAGFICGSLKGKGDHAARPSADMPLVQSLKAPNWLQVTLYNGKGYSGDSQVFLGNKQVISPGFNVQSFKFLHQ</sequence>
<dbReference type="OrthoDB" id="2287527at2759"/>
<feature type="chain" id="PRO_5007843381" evidence="1">
    <location>
        <begin position="19"/>
        <end position="112"/>
    </location>
</feature>
<name>A0A163IXM9_ABSGL</name>
<evidence type="ECO:0000256" key="1">
    <source>
        <dbReference type="SAM" id="SignalP"/>
    </source>
</evidence>
<dbReference type="InParanoid" id="A0A163IXM9"/>
<keyword evidence="1" id="KW-0732">Signal</keyword>
<dbReference type="Gene3D" id="2.60.20.10">
    <property type="entry name" value="Crystallins"/>
    <property type="match status" value="1"/>
</dbReference>
<evidence type="ECO:0000313" key="2">
    <source>
        <dbReference type="EMBL" id="SAL95954.1"/>
    </source>
</evidence>
<gene>
    <name evidence="2" type="primary">ABSGL_01295.1 scaffold 1223</name>
</gene>
<dbReference type="Proteomes" id="UP000078561">
    <property type="component" value="Unassembled WGS sequence"/>
</dbReference>
<protein>
    <submittedName>
        <fullName evidence="2">Uncharacterized protein</fullName>
    </submittedName>
</protein>
<organism evidence="2">
    <name type="scientific">Absidia glauca</name>
    <name type="common">Pin mould</name>
    <dbReference type="NCBI Taxonomy" id="4829"/>
    <lineage>
        <taxon>Eukaryota</taxon>
        <taxon>Fungi</taxon>
        <taxon>Fungi incertae sedis</taxon>
        <taxon>Mucoromycota</taxon>
        <taxon>Mucoromycotina</taxon>
        <taxon>Mucoromycetes</taxon>
        <taxon>Mucorales</taxon>
        <taxon>Cunninghamellaceae</taxon>
        <taxon>Absidia</taxon>
    </lineage>
</organism>
<proteinExistence type="predicted"/>
<accession>A0A163IXM9</accession>